<evidence type="ECO:0000256" key="7">
    <source>
        <dbReference type="ARBA" id="ARBA00022723"/>
    </source>
</evidence>
<dbReference type="InterPro" id="IPR017142">
    <property type="entry name" value="Nitric_oxide_synthase_Oase-su"/>
</dbReference>
<evidence type="ECO:0000256" key="5">
    <source>
        <dbReference type="ARBA" id="ARBA00018859"/>
    </source>
</evidence>
<dbReference type="EMBL" id="FONN01000001">
    <property type="protein sequence ID" value="SFE18601.1"/>
    <property type="molecule type" value="Genomic_DNA"/>
</dbReference>
<dbReference type="Proteomes" id="UP000183410">
    <property type="component" value="Unassembled WGS sequence"/>
</dbReference>
<dbReference type="OrthoDB" id="3398374at2"/>
<keyword evidence="7 11" id="KW-0479">Metal-binding</keyword>
<dbReference type="Gene3D" id="3.90.1230.10">
    <property type="entry name" value="Nitric Oxide Synthase, Chain A, domain 3"/>
    <property type="match status" value="1"/>
</dbReference>
<comment type="subunit">
    <text evidence="11">Homodimer.</text>
</comment>
<dbReference type="GO" id="GO:0006809">
    <property type="term" value="P:nitric oxide biosynthetic process"/>
    <property type="evidence" value="ECO:0007669"/>
    <property type="project" value="InterPro"/>
</dbReference>
<evidence type="ECO:0000256" key="10">
    <source>
        <dbReference type="ARBA" id="ARBA00048713"/>
    </source>
</evidence>
<dbReference type="GO" id="GO:0046872">
    <property type="term" value="F:metal ion binding"/>
    <property type="evidence" value="ECO:0007669"/>
    <property type="project" value="UniProtKB-KW"/>
</dbReference>
<dbReference type="PROSITE" id="PS60001">
    <property type="entry name" value="NOS"/>
    <property type="match status" value="1"/>
</dbReference>
<evidence type="ECO:0000256" key="11">
    <source>
        <dbReference type="PIRNR" id="PIRNR037219"/>
    </source>
</evidence>
<evidence type="ECO:0000313" key="14">
    <source>
        <dbReference type="EMBL" id="SFE18601.1"/>
    </source>
</evidence>
<evidence type="ECO:0000256" key="9">
    <source>
        <dbReference type="ARBA" id="ARBA00023004"/>
    </source>
</evidence>
<evidence type="ECO:0000256" key="12">
    <source>
        <dbReference type="PIRSR" id="PIRSR037219-1"/>
    </source>
</evidence>
<dbReference type="InterPro" id="IPR004030">
    <property type="entry name" value="NOS_N"/>
</dbReference>
<dbReference type="Gene3D" id="3.90.440.10">
    <property type="entry name" value="Nitric Oxide Synthase,Heme Domain,Chain A domain 2"/>
    <property type="match status" value="1"/>
</dbReference>
<evidence type="ECO:0000313" key="15">
    <source>
        <dbReference type="Proteomes" id="UP000183410"/>
    </source>
</evidence>
<dbReference type="InterPro" id="IPR044940">
    <property type="entry name" value="NOS_dom_2"/>
</dbReference>
<evidence type="ECO:0000256" key="4">
    <source>
        <dbReference type="ARBA" id="ARBA00012735"/>
    </source>
</evidence>
<comment type="catalytic activity">
    <reaction evidence="10">
        <text>3 reduced [flavodoxin] + 2 L-arginine + 4 O2 = 3 oxidized [flavodoxin] + 2 L-citrulline + 2 nitric oxide + 4 H2O + 5 H(+)</text>
        <dbReference type="Rhea" id="RHEA:52324"/>
        <dbReference type="Rhea" id="RHEA-COMP:10622"/>
        <dbReference type="Rhea" id="RHEA-COMP:10623"/>
        <dbReference type="ChEBI" id="CHEBI:15377"/>
        <dbReference type="ChEBI" id="CHEBI:15378"/>
        <dbReference type="ChEBI" id="CHEBI:15379"/>
        <dbReference type="ChEBI" id="CHEBI:16480"/>
        <dbReference type="ChEBI" id="CHEBI:32682"/>
        <dbReference type="ChEBI" id="CHEBI:57618"/>
        <dbReference type="ChEBI" id="CHEBI:57743"/>
        <dbReference type="ChEBI" id="CHEBI:58210"/>
        <dbReference type="EC" id="1.14.14.47"/>
    </reaction>
</comment>
<dbReference type="Pfam" id="PF02898">
    <property type="entry name" value="NO_synthase"/>
    <property type="match status" value="1"/>
</dbReference>
<feature type="domain" description="Nitric oxide synthase (NOS)" evidence="13">
    <location>
        <begin position="67"/>
        <end position="74"/>
    </location>
</feature>
<dbReference type="PANTHER" id="PTHR43410:SF1">
    <property type="entry name" value="NITRIC OXIDE SYNTHASE"/>
    <property type="match status" value="1"/>
</dbReference>
<keyword evidence="15" id="KW-1185">Reference proteome</keyword>
<accession>A0A1I1YGF2</accession>
<evidence type="ECO:0000259" key="13">
    <source>
        <dbReference type="PROSITE" id="PS60001"/>
    </source>
</evidence>
<keyword evidence="6 11" id="KW-0349">Heme</keyword>
<gene>
    <name evidence="14" type="ORF">SAMN04487969_101531</name>
</gene>
<dbReference type="InterPro" id="IPR036119">
    <property type="entry name" value="NOS_N_sf"/>
</dbReference>
<comment type="cofactor">
    <cofactor evidence="1 11 12">
        <name>heme</name>
        <dbReference type="ChEBI" id="CHEBI:30413"/>
    </cofactor>
</comment>
<dbReference type="EC" id="1.14.14.47" evidence="4 11"/>
<dbReference type="Gene3D" id="3.90.340.10">
    <property type="entry name" value="Nitric Oxide Synthase, Chain A, domain 1"/>
    <property type="match status" value="1"/>
</dbReference>
<reference evidence="15" key="1">
    <citation type="submission" date="2016-10" db="EMBL/GenBank/DDBJ databases">
        <authorList>
            <person name="Varghese N."/>
            <person name="Submissions S."/>
        </authorList>
    </citation>
    <scope>NUCLEOTIDE SEQUENCE [LARGE SCALE GENOMIC DNA]</scope>
    <source>
        <strain evidence="15">CGMCC 1.10223</strain>
    </source>
</reference>
<organism evidence="14 15">
    <name type="scientific">Paenibacillus algorifonticola</name>
    <dbReference type="NCBI Taxonomy" id="684063"/>
    <lineage>
        <taxon>Bacteria</taxon>
        <taxon>Bacillati</taxon>
        <taxon>Bacillota</taxon>
        <taxon>Bacilli</taxon>
        <taxon>Bacillales</taxon>
        <taxon>Paenibacillaceae</taxon>
        <taxon>Paenibacillus</taxon>
    </lineage>
</organism>
<dbReference type="SUPFAM" id="SSF56512">
    <property type="entry name" value="Nitric oxide (NO) synthase oxygenase domain"/>
    <property type="match status" value="1"/>
</dbReference>
<dbReference type="PIRSF" id="PIRSF037219">
    <property type="entry name" value="NOS_oxygenase"/>
    <property type="match status" value="1"/>
</dbReference>
<evidence type="ECO:0000256" key="2">
    <source>
        <dbReference type="ARBA" id="ARBA00002642"/>
    </source>
</evidence>
<proteinExistence type="inferred from homology"/>
<evidence type="ECO:0000256" key="3">
    <source>
        <dbReference type="ARBA" id="ARBA00005411"/>
    </source>
</evidence>
<feature type="binding site" description="axial binding residue" evidence="12">
    <location>
        <position position="68"/>
    </location>
    <ligand>
        <name>heme</name>
        <dbReference type="ChEBI" id="CHEBI:30413"/>
    </ligand>
    <ligandPart>
        <name>Fe</name>
        <dbReference type="ChEBI" id="CHEBI:18248"/>
    </ligandPart>
</feature>
<name>A0A1I1YGF2_9BACL</name>
<dbReference type="GO" id="GO:0004517">
    <property type="term" value="F:nitric-oxide synthase activity"/>
    <property type="evidence" value="ECO:0007669"/>
    <property type="project" value="InterPro"/>
</dbReference>
<comment type="function">
    <text evidence="2 11">Catalyzes the production of nitric oxide.</text>
</comment>
<dbReference type="InterPro" id="IPR050607">
    <property type="entry name" value="NOS"/>
</dbReference>
<dbReference type="AlphaFoldDB" id="A0A1I1YGF2"/>
<keyword evidence="9 11" id="KW-0408">Iron</keyword>
<keyword evidence="8 11" id="KW-0560">Oxidoreductase</keyword>
<dbReference type="GO" id="GO:0020037">
    <property type="term" value="F:heme binding"/>
    <property type="evidence" value="ECO:0007669"/>
    <property type="project" value="InterPro"/>
</dbReference>
<protein>
    <recommendedName>
        <fullName evidence="5 11">Nitric oxide synthase oxygenase</fullName>
        <ecNumber evidence="4 11">1.14.14.47</ecNumber>
    </recommendedName>
</protein>
<dbReference type="InterPro" id="IPR044943">
    <property type="entry name" value="NOS_dom_1"/>
</dbReference>
<dbReference type="CDD" id="cd00575">
    <property type="entry name" value="NOS_oxygenase"/>
    <property type="match status" value="1"/>
</dbReference>
<comment type="miscellaneous">
    <text evidence="11">This protein is similar to the oxygenase domain of eukaryotic nitric oxide synthases but lacks the reductase domain which, in eukaryotes, is responsible for transfer of electrons to the ferric heme during nitric oxide synthesis.</text>
</comment>
<dbReference type="RefSeq" id="WP_082110975.1">
    <property type="nucleotide sequence ID" value="NZ_FONN01000001.1"/>
</dbReference>
<evidence type="ECO:0000256" key="1">
    <source>
        <dbReference type="ARBA" id="ARBA00001971"/>
    </source>
</evidence>
<sequence length="368" mass="41880">MIEVEQQLYREAEQFIFTCYAELGKREAEVVLRLAEIRSEVERTGFYEHTYEELQHGAKMAWRNSNRCIGRLFWHTLEVFDARQLQQEDDIADAIFSHIRYATNGGKVRPAITIFAAKQEKSQIRLWNHQLVRYAGYEDGNGGVMGDPASLPFTKACEALGWKGAGTRFDVLPLVIQKQGEEPKLYELPEGLALEIPLSHPELEPFAELGLRWYAVPFIADMRLEIGGISYTAAPFNGWYMGTEIGARNLADTDRYNQLPVVARLMGLDMTTNTSLWKDRALVELNAAVIHSFKKHGASIVDHHTAAEQFTRFEKQEKEQGRAVTGRWSWLIPPMSPATTAVWHRSYDDTELKPAYLYQEKAYTSGGS</sequence>
<comment type="similarity">
    <text evidence="3 11">Belongs to the NOS family. Bacterial NOS oxygenase subfamily.</text>
</comment>
<evidence type="ECO:0000256" key="6">
    <source>
        <dbReference type="ARBA" id="ARBA00022617"/>
    </source>
</evidence>
<evidence type="ECO:0000256" key="8">
    <source>
        <dbReference type="ARBA" id="ARBA00023002"/>
    </source>
</evidence>
<dbReference type="PANTHER" id="PTHR43410">
    <property type="entry name" value="NITRIC OXIDE SYNTHASE OXYGENASE"/>
    <property type="match status" value="1"/>
</dbReference>
<dbReference type="InterPro" id="IPR044944">
    <property type="entry name" value="NOS_dom_3"/>
</dbReference>